<dbReference type="SUPFAM" id="SSF55785">
    <property type="entry name" value="PYP-like sensor domain (PAS domain)"/>
    <property type="match status" value="1"/>
</dbReference>
<sequence>MNIKAFIPTRGIGGYLAVAFSALSILLTVILVEVIGLSAAAQLKSNIGNGLAELALQTSDKLDRGMYERYREVQLMAQRKDLTSQETSIDDKRMVLDARQETYHYYAWIGLVDPQGKVMVSTRGMLEGADVSQRPWFRNALQGINVGDVHEAVLLAKLLPNPTSEPKRFVDVAFPYEDKSGRVQGVLGVHLSWQWAREVEQSVMEPIAARRKVESMIVSTDGTVLLGPANLQGKKLAQQSVRAAADGNGFAVEDWADGHSYLVGYSKGKGYGPYPGLGWTVLVRQDVNDAYEPVRRIQRTVLGSGIALALLFSVAGLIGARRISRPMQDLAAAAERIQRRESAEIPVEHGTYAEVRTLAGSLNALVSNLLQKESALKELNQTLEGRVEQRTRELEHALSQVRANEKRIQTIIESAQDAFIAVDLNGRITDWNAAAERMFGWRCDEAIGRTLVELVVPERFRGSFADAMRSFNETGQTGLLGRRLERIVVNRKGDELPVEVTIGLAGSGDTYFFSAFLHDISERKKVERMKNEFISTVSHELRTPMTSIRASLGMLAGGFAGELPPDTRELIDIAHVSCERLVRLVNDVLDIEKIESGNMEFDMRAQPLLPLVEQAVDAVRGSADQMSVRLEVDCAPGDVLVNADHDRMIQVLVNLLSNAIKFSPSGSAVTVRVECEGGKVRMSVIDRGPGIPAEFRERIFQKFAQADSTDSRQKGGTGLGLSICKSIVEEHGGRIGFESDAGSGTMFVVELPGV</sequence>
<dbReference type="Pfam" id="PF00989">
    <property type="entry name" value="PAS"/>
    <property type="match status" value="1"/>
</dbReference>
<dbReference type="NCBIfam" id="TIGR00229">
    <property type="entry name" value="sensory_box"/>
    <property type="match status" value="1"/>
</dbReference>
<feature type="domain" description="HAMP" evidence="16">
    <location>
        <begin position="321"/>
        <end position="374"/>
    </location>
</feature>
<dbReference type="InterPro" id="IPR003661">
    <property type="entry name" value="HisK_dim/P_dom"/>
</dbReference>
<dbReference type="SMART" id="SM00387">
    <property type="entry name" value="HATPase_c"/>
    <property type="match status" value="1"/>
</dbReference>
<feature type="transmembrane region" description="Helical" evidence="13">
    <location>
        <begin position="301"/>
        <end position="320"/>
    </location>
</feature>
<dbReference type="SMART" id="SM00304">
    <property type="entry name" value="HAMP"/>
    <property type="match status" value="1"/>
</dbReference>
<dbReference type="InterPro" id="IPR004358">
    <property type="entry name" value="Sig_transdc_His_kin-like_C"/>
</dbReference>
<keyword evidence="12" id="KW-0175">Coiled coil</keyword>
<dbReference type="Pfam" id="PF00512">
    <property type="entry name" value="HisKA"/>
    <property type="match status" value="1"/>
</dbReference>
<comment type="subcellular location">
    <subcellularLocation>
        <location evidence="2">Cell inner membrane</location>
        <topology evidence="2">Multi-pass membrane protein</topology>
    </subcellularLocation>
</comment>
<dbReference type="FunFam" id="3.30.565.10:FF:000006">
    <property type="entry name" value="Sensor histidine kinase WalK"/>
    <property type="match status" value="1"/>
</dbReference>
<feature type="domain" description="PAS" evidence="15">
    <location>
        <begin position="404"/>
        <end position="458"/>
    </location>
</feature>
<dbReference type="InterPro" id="IPR036097">
    <property type="entry name" value="HisK_dim/P_sf"/>
</dbReference>
<evidence type="ECO:0000256" key="3">
    <source>
        <dbReference type="ARBA" id="ARBA00012438"/>
    </source>
</evidence>
<evidence type="ECO:0000259" key="15">
    <source>
        <dbReference type="PROSITE" id="PS50112"/>
    </source>
</evidence>
<feature type="domain" description="Histidine kinase" evidence="14">
    <location>
        <begin position="536"/>
        <end position="754"/>
    </location>
</feature>
<dbReference type="RefSeq" id="WP_088707851.1">
    <property type="nucleotide sequence ID" value="NZ_LSTO01000001.1"/>
</dbReference>
<dbReference type="Pfam" id="PF02518">
    <property type="entry name" value="HATPase_c"/>
    <property type="match status" value="1"/>
</dbReference>
<dbReference type="GO" id="GO:0000155">
    <property type="term" value="F:phosphorelay sensor kinase activity"/>
    <property type="evidence" value="ECO:0007669"/>
    <property type="project" value="InterPro"/>
</dbReference>
<dbReference type="SUPFAM" id="SSF47384">
    <property type="entry name" value="Homodimeric domain of signal transducing histidine kinase"/>
    <property type="match status" value="1"/>
</dbReference>
<organism evidence="17 18">
    <name type="scientific">Noviherbaspirillum denitrificans</name>
    <dbReference type="NCBI Taxonomy" id="1968433"/>
    <lineage>
        <taxon>Bacteria</taxon>
        <taxon>Pseudomonadati</taxon>
        <taxon>Pseudomonadota</taxon>
        <taxon>Betaproteobacteria</taxon>
        <taxon>Burkholderiales</taxon>
        <taxon>Oxalobacteraceae</taxon>
        <taxon>Noviherbaspirillum</taxon>
    </lineage>
</organism>
<keyword evidence="7 13" id="KW-0812">Transmembrane</keyword>
<dbReference type="InterPro" id="IPR003660">
    <property type="entry name" value="HAMP_dom"/>
</dbReference>
<dbReference type="PANTHER" id="PTHR43047:SF72">
    <property type="entry name" value="OSMOSENSING HISTIDINE PROTEIN KINASE SLN1"/>
    <property type="match status" value="1"/>
</dbReference>
<dbReference type="PROSITE" id="PS50112">
    <property type="entry name" value="PAS"/>
    <property type="match status" value="1"/>
</dbReference>
<evidence type="ECO:0000256" key="10">
    <source>
        <dbReference type="ARBA" id="ARBA00023012"/>
    </source>
</evidence>
<dbReference type="InterPro" id="IPR035965">
    <property type="entry name" value="PAS-like_dom_sf"/>
</dbReference>
<dbReference type="GO" id="GO:0006355">
    <property type="term" value="P:regulation of DNA-templated transcription"/>
    <property type="evidence" value="ECO:0007669"/>
    <property type="project" value="InterPro"/>
</dbReference>
<keyword evidence="5" id="KW-0597">Phosphoprotein</keyword>
<keyword evidence="8 17" id="KW-0418">Kinase</keyword>
<dbReference type="InterPro" id="IPR033479">
    <property type="entry name" value="dCache_1"/>
</dbReference>
<evidence type="ECO:0000256" key="2">
    <source>
        <dbReference type="ARBA" id="ARBA00004429"/>
    </source>
</evidence>
<dbReference type="SMART" id="SM00388">
    <property type="entry name" value="HisKA"/>
    <property type="match status" value="1"/>
</dbReference>
<dbReference type="InterPro" id="IPR000014">
    <property type="entry name" value="PAS"/>
</dbReference>
<dbReference type="InterPro" id="IPR005467">
    <property type="entry name" value="His_kinase_dom"/>
</dbReference>
<keyword evidence="11 13" id="KW-0472">Membrane</keyword>
<dbReference type="OrthoDB" id="219325at2"/>
<dbReference type="PROSITE" id="PS50109">
    <property type="entry name" value="HIS_KIN"/>
    <property type="match status" value="1"/>
</dbReference>
<evidence type="ECO:0000256" key="12">
    <source>
        <dbReference type="SAM" id="Coils"/>
    </source>
</evidence>
<accession>A0A254TMR1</accession>
<dbReference type="FunFam" id="1.10.287.130:FF:000001">
    <property type="entry name" value="Two-component sensor histidine kinase"/>
    <property type="match status" value="1"/>
</dbReference>
<evidence type="ECO:0000259" key="14">
    <source>
        <dbReference type="PROSITE" id="PS50109"/>
    </source>
</evidence>
<keyword evidence="4" id="KW-1003">Cell membrane</keyword>
<dbReference type="CDD" id="cd16922">
    <property type="entry name" value="HATPase_EvgS-ArcB-TorS-like"/>
    <property type="match status" value="1"/>
</dbReference>
<evidence type="ECO:0000256" key="4">
    <source>
        <dbReference type="ARBA" id="ARBA00022475"/>
    </source>
</evidence>
<comment type="caution">
    <text evidence="17">The sequence shown here is derived from an EMBL/GenBank/DDBJ whole genome shotgun (WGS) entry which is preliminary data.</text>
</comment>
<feature type="transmembrane region" description="Helical" evidence="13">
    <location>
        <begin position="12"/>
        <end position="37"/>
    </location>
</feature>
<dbReference type="GO" id="GO:0009927">
    <property type="term" value="F:histidine phosphotransfer kinase activity"/>
    <property type="evidence" value="ECO:0007669"/>
    <property type="project" value="TreeGrafter"/>
</dbReference>
<keyword evidence="18" id="KW-1185">Reference proteome</keyword>
<dbReference type="Pfam" id="PF02743">
    <property type="entry name" value="dCache_1"/>
    <property type="match status" value="1"/>
</dbReference>
<dbReference type="EMBL" id="LSTO01000001">
    <property type="protein sequence ID" value="OWW20998.1"/>
    <property type="molecule type" value="Genomic_DNA"/>
</dbReference>
<evidence type="ECO:0000313" key="18">
    <source>
        <dbReference type="Proteomes" id="UP000197535"/>
    </source>
</evidence>
<dbReference type="Pfam" id="PF00672">
    <property type="entry name" value="HAMP"/>
    <property type="match status" value="1"/>
</dbReference>
<reference evidence="17 18" key="1">
    <citation type="submission" date="2016-02" db="EMBL/GenBank/DDBJ databases">
        <authorList>
            <person name="Wen L."/>
            <person name="He K."/>
            <person name="Yang H."/>
        </authorList>
    </citation>
    <scope>NUCLEOTIDE SEQUENCE [LARGE SCALE GENOMIC DNA]</scope>
    <source>
        <strain evidence="17 18">TSA40</strain>
    </source>
</reference>
<dbReference type="CDD" id="cd00130">
    <property type="entry name" value="PAS"/>
    <property type="match status" value="1"/>
</dbReference>
<dbReference type="CDD" id="cd12914">
    <property type="entry name" value="PDC1_DGC_like"/>
    <property type="match status" value="1"/>
</dbReference>
<dbReference type="Gene3D" id="6.10.340.10">
    <property type="match status" value="1"/>
</dbReference>
<evidence type="ECO:0000256" key="13">
    <source>
        <dbReference type="SAM" id="Phobius"/>
    </source>
</evidence>
<dbReference type="PRINTS" id="PR00344">
    <property type="entry name" value="BCTRLSENSOR"/>
</dbReference>
<evidence type="ECO:0000256" key="6">
    <source>
        <dbReference type="ARBA" id="ARBA00022679"/>
    </source>
</evidence>
<dbReference type="AlphaFoldDB" id="A0A254TMR1"/>
<evidence type="ECO:0000313" key="17">
    <source>
        <dbReference type="EMBL" id="OWW20998.1"/>
    </source>
</evidence>
<dbReference type="Gene3D" id="1.10.287.130">
    <property type="match status" value="1"/>
</dbReference>
<comment type="catalytic activity">
    <reaction evidence="1">
        <text>ATP + protein L-histidine = ADP + protein N-phospho-L-histidine.</text>
        <dbReference type="EC" id="2.7.13.3"/>
    </reaction>
</comment>
<dbReference type="PANTHER" id="PTHR43047">
    <property type="entry name" value="TWO-COMPONENT HISTIDINE PROTEIN KINASE"/>
    <property type="match status" value="1"/>
</dbReference>
<dbReference type="SUPFAM" id="SSF55874">
    <property type="entry name" value="ATPase domain of HSP90 chaperone/DNA topoisomerase II/histidine kinase"/>
    <property type="match status" value="1"/>
</dbReference>
<evidence type="ECO:0000256" key="7">
    <source>
        <dbReference type="ARBA" id="ARBA00022692"/>
    </source>
</evidence>
<protein>
    <recommendedName>
        <fullName evidence="3">histidine kinase</fullName>
        <ecNumber evidence="3">2.7.13.3</ecNumber>
    </recommendedName>
</protein>
<keyword evidence="10" id="KW-0902">Two-component regulatory system</keyword>
<evidence type="ECO:0000256" key="9">
    <source>
        <dbReference type="ARBA" id="ARBA00022989"/>
    </source>
</evidence>
<name>A0A254TMR1_9BURK</name>
<gene>
    <name evidence="17" type="ORF">AYR66_17490</name>
</gene>
<dbReference type="InterPro" id="IPR003594">
    <property type="entry name" value="HATPase_dom"/>
</dbReference>
<dbReference type="GO" id="GO:0005886">
    <property type="term" value="C:plasma membrane"/>
    <property type="evidence" value="ECO:0007669"/>
    <property type="project" value="UniProtKB-SubCell"/>
</dbReference>
<dbReference type="SMART" id="SM00091">
    <property type="entry name" value="PAS"/>
    <property type="match status" value="1"/>
</dbReference>
<dbReference type="Proteomes" id="UP000197535">
    <property type="component" value="Unassembled WGS sequence"/>
</dbReference>
<dbReference type="EC" id="2.7.13.3" evidence="3"/>
<dbReference type="PROSITE" id="PS50885">
    <property type="entry name" value="HAMP"/>
    <property type="match status" value="1"/>
</dbReference>
<dbReference type="Gene3D" id="3.30.450.20">
    <property type="entry name" value="PAS domain"/>
    <property type="match status" value="2"/>
</dbReference>
<dbReference type="InterPro" id="IPR036890">
    <property type="entry name" value="HATPase_C_sf"/>
</dbReference>
<evidence type="ECO:0000256" key="8">
    <source>
        <dbReference type="ARBA" id="ARBA00022777"/>
    </source>
</evidence>
<keyword evidence="9 13" id="KW-1133">Transmembrane helix</keyword>
<proteinExistence type="predicted"/>
<dbReference type="Gene3D" id="3.30.565.10">
    <property type="entry name" value="Histidine kinase-like ATPase, C-terminal domain"/>
    <property type="match status" value="1"/>
</dbReference>
<evidence type="ECO:0000256" key="1">
    <source>
        <dbReference type="ARBA" id="ARBA00000085"/>
    </source>
</evidence>
<evidence type="ECO:0000256" key="5">
    <source>
        <dbReference type="ARBA" id="ARBA00022553"/>
    </source>
</evidence>
<keyword evidence="6" id="KW-0808">Transferase</keyword>
<evidence type="ECO:0000259" key="16">
    <source>
        <dbReference type="PROSITE" id="PS50885"/>
    </source>
</evidence>
<dbReference type="CDD" id="cd00082">
    <property type="entry name" value="HisKA"/>
    <property type="match status" value="1"/>
</dbReference>
<dbReference type="InterPro" id="IPR013767">
    <property type="entry name" value="PAS_fold"/>
</dbReference>
<feature type="coiled-coil region" evidence="12">
    <location>
        <begin position="362"/>
        <end position="400"/>
    </location>
</feature>
<dbReference type="CDD" id="cd18774">
    <property type="entry name" value="PDC2_HK_sensor"/>
    <property type="match status" value="1"/>
</dbReference>
<evidence type="ECO:0000256" key="11">
    <source>
        <dbReference type="ARBA" id="ARBA00023136"/>
    </source>
</evidence>